<dbReference type="EMBL" id="GBXI01011378">
    <property type="protein sequence ID" value="JAD02914.1"/>
    <property type="molecule type" value="Transcribed_RNA"/>
</dbReference>
<proteinExistence type="predicted"/>
<dbReference type="SMART" id="SM00587">
    <property type="entry name" value="CHK"/>
    <property type="match status" value="1"/>
</dbReference>
<accession>A0A0A1WV28</accession>
<dbReference type="InterPro" id="IPR015897">
    <property type="entry name" value="CHK_kinase-like"/>
</dbReference>
<dbReference type="Gene3D" id="3.90.1200.10">
    <property type="match status" value="1"/>
</dbReference>
<keyword evidence="2" id="KW-0808">Transferase</keyword>
<dbReference type="InterPro" id="IPR004119">
    <property type="entry name" value="EcKL"/>
</dbReference>
<dbReference type="PANTHER" id="PTHR11012">
    <property type="entry name" value="PROTEIN KINASE-LIKE DOMAIN-CONTAINING"/>
    <property type="match status" value="1"/>
</dbReference>
<name>A0A0A1WV28_ZEUCU</name>
<sequence length="423" mass="49153">MVIKNPNNIFVPDYLNEEFFVAALEEGLREIKLTVNEVTFEWGSNPGDNYCSRIYRVLVSYERLVEDEEQPVQEQRSLIVKTIPVTKDTRFLEDVGVFLKEKLTYLDVLPRLEILVGGPRFSASCYYAIKAPTRTIVLTDLKPDGFAVASRQEQLDWDHSELILQQTGRLHATSMVLAQRDPDITKRIVNGMLCKQTILKSDTYLNMFGGTLKHLANNAAEWPGFEKIAQKLHHFHDNFKSICAHLADQREGDRIVVMNHGDLWTTNFMYAYDDPKQPEKPTRAIFVDFQLNFYGSPGCDLNFFLNTSVRLNLLKERRDDLINVYYKTFKETLEFLHYDSIPTLEDLKYELRSRELYGLFGLFGFLPIVTMPKELSEDNSIDNFMDEEFARSKFKKIFAQERLQAQLKYGLKRLDDLGVLDEF</sequence>
<gene>
    <name evidence="2" type="primary">rlmL_1</name>
    <name evidence="2" type="ORF">g.37138</name>
</gene>
<reference evidence="2" key="2">
    <citation type="journal article" date="2015" name="Gigascience">
        <title>Reconstructing a comprehensive transcriptome assembly of a white-pupal translocated strain of the pest fruit fly Bactrocera cucurbitae.</title>
        <authorList>
            <person name="Sim S.B."/>
            <person name="Calla B."/>
            <person name="Hall B."/>
            <person name="DeRego T."/>
            <person name="Geib S.M."/>
        </authorList>
    </citation>
    <scope>NUCLEOTIDE SEQUENCE</scope>
</reference>
<keyword evidence="2" id="KW-0489">Methyltransferase</keyword>
<dbReference type="AlphaFoldDB" id="A0A0A1WV28"/>
<dbReference type="InterPro" id="IPR011009">
    <property type="entry name" value="Kinase-like_dom_sf"/>
</dbReference>
<dbReference type="GO" id="GO:0032259">
    <property type="term" value="P:methylation"/>
    <property type="evidence" value="ECO:0007669"/>
    <property type="project" value="UniProtKB-KW"/>
</dbReference>
<evidence type="ECO:0000259" key="1">
    <source>
        <dbReference type="SMART" id="SM00587"/>
    </source>
</evidence>
<feature type="domain" description="CHK kinase-like" evidence="1">
    <location>
        <begin position="136"/>
        <end position="335"/>
    </location>
</feature>
<reference evidence="2" key="1">
    <citation type="submission" date="2014-11" db="EMBL/GenBank/DDBJ databases">
        <authorList>
            <person name="Geib S."/>
        </authorList>
    </citation>
    <scope>NUCLEOTIDE SEQUENCE</scope>
</reference>
<evidence type="ECO:0000313" key="2">
    <source>
        <dbReference type="EMBL" id="JAD02914.1"/>
    </source>
</evidence>
<dbReference type="Pfam" id="PF02958">
    <property type="entry name" value="EcKL"/>
    <property type="match status" value="1"/>
</dbReference>
<organism evidence="2">
    <name type="scientific">Zeugodacus cucurbitae</name>
    <name type="common">Melon fruit fly</name>
    <name type="synonym">Bactrocera cucurbitae</name>
    <dbReference type="NCBI Taxonomy" id="28588"/>
    <lineage>
        <taxon>Eukaryota</taxon>
        <taxon>Metazoa</taxon>
        <taxon>Ecdysozoa</taxon>
        <taxon>Arthropoda</taxon>
        <taxon>Hexapoda</taxon>
        <taxon>Insecta</taxon>
        <taxon>Pterygota</taxon>
        <taxon>Neoptera</taxon>
        <taxon>Endopterygota</taxon>
        <taxon>Diptera</taxon>
        <taxon>Brachycera</taxon>
        <taxon>Muscomorpha</taxon>
        <taxon>Tephritoidea</taxon>
        <taxon>Tephritidae</taxon>
        <taxon>Zeugodacus</taxon>
        <taxon>Zeugodacus</taxon>
    </lineage>
</organism>
<dbReference type="PANTHER" id="PTHR11012:SF56">
    <property type="entry name" value="CHK KINASE-LIKE DOMAIN-CONTAINING PROTEIN-RELATED"/>
    <property type="match status" value="1"/>
</dbReference>
<dbReference type="SUPFAM" id="SSF56112">
    <property type="entry name" value="Protein kinase-like (PK-like)"/>
    <property type="match status" value="1"/>
</dbReference>
<dbReference type="GO" id="GO:0008168">
    <property type="term" value="F:methyltransferase activity"/>
    <property type="evidence" value="ECO:0007669"/>
    <property type="project" value="UniProtKB-KW"/>
</dbReference>
<protein>
    <submittedName>
        <fullName evidence="2">Ribosomal RNA large subunit methyltransferase L</fullName>
    </submittedName>
</protein>